<keyword evidence="3" id="KW-1185">Reference proteome</keyword>
<evidence type="ECO:0000313" key="2">
    <source>
        <dbReference type="EMBL" id="PMD16065.1"/>
    </source>
</evidence>
<dbReference type="PANTHER" id="PTHR37015">
    <property type="entry name" value="REVERSE TRANSCRIPTASE DOMAIN-CONTAINING PROTEIN"/>
    <property type="match status" value="1"/>
</dbReference>
<reference evidence="2 3" key="1">
    <citation type="submission" date="2016-05" db="EMBL/GenBank/DDBJ databases">
        <title>A degradative enzymes factory behind the ericoid mycorrhizal symbiosis.</title>
        <authorList>
            <consortium name="DOE Joint Genome Institute"/>
            <person name="Martino E."/>
            <person name="Morin E."/>
            <person name="Grelet G."/>
            <person name="Kuo A."/>
            <person name="Kohler A."/>
            <person name="Daghino S."/>
            <person name="Barry K."/>
            <person name="Choi C."/>
            <person name="Cichocki N."/>
            <person name="Clum A."/>
            <person name="Copeland A."/>
            <person name="Hainaut M."/>
            <person name="Haridas S."/>
            <person name="Labutti K."/>
            <person name="Lindquist E."/>
            <person name="Lipzen A."/>
            <person name="Khouja H.-R."/>
            <person name="Murat C."/>
            <person name="Ohm R."/>
            <person name="Olson A."/>
            <person name="Spatafora J."/>
            <person name="Veneault-Fourrey C."/>
            <person name="Henrissat B."/>
            <person name="Grigoriev I."/>
            <person name="Martin F."/>
            <person name="Perotto S."/>
        </authorList>
    </citation>
    <scope>NUCLEOTIDE SEQUENCE [LARGE SCALE GENOMIC DNA]</scope>
    <source>
        <strain evidence="2 3">UAMH 7357</strain>
    </source>
</reference>
<protein>
    <recommendedName>
        <fullName evidence="4">Reverse transcriptase domain-containing protein</fullName>
    </recommendedName>
</protein>
<accession>A0A2J6PPV7</accession>
<evidence type="ECO:0000256" key="1">
    <source>
        <dbReference type="SAM" id="MobiDB-lite"/>
    </source>
</evidence>
<name>A0A2J6PPV7_9HELO</name>
<feature type="compositionally biased region" description="Polar residues" evidence="1">
    <location>
        <begin position="391"/>
        <end position="400"/>
    </location>
</feature>
<evidence type="ECO:0000313" key="3">
    <source>
        <dbReference type="Proteomes" id="UP000235672"/>
    </source>
</evidence>
<sequence>MSSSVFSETLQAITTTKLRELSKKRSLFEESKSALIADAKLVQNQQERLRILVDGVKQCFSVKTASRRRGDRFGGSGRIISGSTNDPDLELMLKNLERFLEQARFDPTISPKLLSDWENSIMKKLEVQSLKFQYATLYGELVNEWLRAEKVVPADNASTSSEDFEKINRAERDESRANWEKLVFDPFETDPMEISYYLQALFGMKRGNEQSVKALEALRKSVEAFEISLSTPGQFNDEVLRWTINGLMVSGLLSDDKLAVLKDFLASPVILAEVADVLNMRIAAISTWSWEGEVPVEQRRHVTGAYHIYIDEELLQAIFLQFIGVKWSVFFKEAFINFSNFEGAWASLRAPLSNNDIGVKRREYFLGPQKKKPSLQGERQRIYKSNFFMSQLPNSPNQGGTDIDGEEEVEYDTRPRKLRRSKQSNRIGTGPQAPLTQNFAMAQQVFAQAPPQIMQQQRQHMARQSYGTRLDQQQIMGQPTANARNISSHQSILLPYQSDEYDVVYDNQPPKSKMETKQYLLHLLSTELLINTRLHGDFTCSRSEFYSWSPSLPHSTITSVLTFFGLSQKWLSFFTTFLEAPLKFTEDGPSAETRPRKRGVPGAHALSNVCGETILFCMDYAVNQATNGTNLYRMHDDFWVWDKNHQTVVKAWAAITKFADTMGVSLNNGKTGTVRIHNEPQSSYPSDPFNVTNSPSQEQNTPALIDPSLPTGEIRWGFLVMDPLTGAFVIDQDMVTTHIKELQTQLSTKSLSIFSYIQAWNTYAGTFFSSNFGRPANCFGRVHVDAILSTFTRIQNIVFPSSSITSHLKTMISSRFDIGDIPDGYLYFPTSLGGLDLQNPFINLIQVRDGVFESPSSILDEFLDAERDAYRLALNKFNDGFVYRQGNKDPNFIPQDSHIFFSFEEFSRYREEFACDYKGNLVSVFSDLMDNPEKEEIELSEEEENLLARLGEEGGEKWKEDGYARWVVSLFGKEMRERFGGLNVVEKGLLPMGMVGLFRSGRVKWQG</sequence>
<dbReference type="AlphaFoldDB" id="A0A2J6PPV7"/>
<dbReference type="EMBL" id="KZ613508">
    <property type="protein sequence ID" value="PMD16065.1"/>
    <property type="molecule type" value="Genomic_DNA"/>
</dbReference>
<dbReference type="OrthoDB" id="74545at2759"/>
<gene>
    <name evidence="2" type="ORF">NA56DRAFT_709152</name>
</gene>
<feature type="region of interest" description="Disordered" evidence="1">
    <location>
        <begin position="391"/>
        <end position="433"/>
    </location>
</feature>
<evidence type="ECO:0008006" key="4">
    <source>
        <dbReference type="Google" id="ProtNLM"/>
    </source>
</evidence>
<dbReference type="STRING" id="1745343.A0A2J6PPV7"/>
<proteinExistence type="predicted"/>
<organism evidence="2 3">
    <name type="scientific">Hyaloscypha hepaticicola</name>
    <dbReference type="NCBI Taxonomy" id="2082293"/>
    <lineage>
        <taxon>Eukaryota</taxon>
        <taxon>Fungi</taxon>
        <taxon>Dikarya</taxon>
        <taxon>Ascomycota</taxon>
        <taxon>Pezizomycotina</taxon>
        <taxon>Leotiomycetes</taxon>
        <taxon>Helotiales</taxon>
        <taxon>Hyaloscyphaceae</taxon>
        <taxon>Hyaloscypha</taxon>
    </lineage>
</organism>
<dbReference type="PANTHER" id="PTHR37015:SF2">
    <property type="entry name" value="REVERSE TRANSCRIPTASE DOMAIN-CONTAINING PROTEIN"/>
    <property type="match status" value="1"/>
</dbReference>
<dbReference type="Proteomes" id="UP000235672">
    <property type="component" value="Unassembled WGS sequence"/>
</dbReference>